<dbReference type="Gene3D" id="3.30.710.10">
    <property type="entry name" value="Potassium Channel Kv1.1, Chain A"/>
    <property type="match status" value="1"/>
</dbReference>
<dbReference type="AlphaFoldDB" id="A0A9P5PF07"/>
<dbReference type="OrthoDB" id="3223751at2759"/>
<evidence type="ECO:0000313" key="3">
    <source>
        <dbReference type="Proteomes" id="UP000772434"/>
    </source>
</evidence>
<protein>
    <recommendedName>
        <fullName evidence="1">BTB domain-containing protein</fullName>
    </recommendedName>
</protein>
<feature type="domain" description="BTB" evidence="1">
    <location>
        <begin position="67"/>
        <end position="172"/>
    </location>
</feature>
<dbReference type="Pfam" id="PF00651">
    <property type="entry name" value="BTB"/>
    <property type="match status" value="1"/>
</dbReference>
<dbReference type="InterPro" id="IPR011333">
    <property type="entry name" value="SKP1/BTB/POZ_sf"/>
</dbReference>
<name>A0A9P5PF07_9AGAR</name>
<sequence>MSVEITLANDVSEFLPPIPDAYNYGSPTKATTPFIPSTSLPEAKAEPTVTPIQQYPRDYSFYFDHKIFLVDGCLFRIPLNILAAESEVFRDMMNLPTPLDAEGSSDENPIFLEDVSQEDFRQLLRVLSPPQKFREPNPNLSFSEWTSVLKLADKYLMDVVKEHAIETMNSLPDVDPIDKIALANKYNIRSWLTPSFNLILQRSQSLTLHDLNRLGPRTFVRLVGIRDRIRTSYAWTGRWELLDQRESASFDFTNAIEQEILLPGVF</sequence>
<gene>
    <name evidence="2" type="ORF">BDP27DRAFT_1235918</name>
</gene>
<evidence type="ECO:0000313" key="2">
    <source>
        <dbReference type="EMBL" id="KAF9060950.1"/>
    </source>
</evidence>
<dbReference type="InterPro" id="IPR000210">
    <property type="entry name" value="BTB/POZ_dom"/>
</dbReference>
<dbReference type="Proteomes" id="UP000772434">
    <property type="component" value="Unassembled WGS sequence"/>
</dbReference>
<proteinExistence type="predicted"/>
<dbReference type="SMART" id="SM00225">
    <property type="entry name" value="BTB"/>
    <property type="match status" value="1"/>
</dbReference>
<evidence type="ECO:0000259" key="1">
    <source>
        <dbReference type="SMART" id="SM00225"/>
    </source>
</evidence>
<accession>A0A9P5PF07</accession>
<dbReference type="CDD" id="cd18186">
    <property type="entry name" value="BTB_POZ_ZBTB_KLHL-like"/>
    <property type="match status" value="1"/>
</dbReference>
<comment type="caution">
    <text evidence="2">The sequence shown here is derived from an EMBL/GenBank/DDBJ whole genome shotgun (WGS) entry which is preliminary data.</text>
</comment>
<keyword evidence="3" id="KW-1185">Reference proteome</keyword>
<dbReference type="SUPFAM" id="SSF54695">
    <property type="entry name" value="POZ domain"/>
    <property type="match status" value="1"/>
</dbReference>
<organism evidence="2 3">
    <name type="scientific">Rhodocollybia butyracea</name>
    <dbReference type="NCBI Taxonomy" id="206335"/>
    <lineage>
        <taxon>Eukaryota</taxon>
        <taxon>Fungi</taxon>
        <taxon>Dikarya</taxon>
        <taxon>Basidiomycota</taxon>
        <taxon>Agaricomycotina</taxon>
        <taxon>Agaricomycetes</taxon>
        <taxon>Agaricomycetidae</taxon>
        <taxon>Agaricales</taxon>
        <taxon>Marasmiineae</taxon>
        <taxon>Omphalotaceae</taxon>
        <taxon>Rhodocollybia</taxon>
    </lineage>
</organism>
<dbReference type="EMBL" id="JADNRY010000220">
    <property type="protein sequence ID" value="KAF9060950.1"/>
    <property type="molecule type" value="Genomic_DNA"/>
</dbReference>
<reference evidence="2" key="1">
    <citation type="submission" date="2020-11" db="EMBL/GenBank/DDBJ databases">
        <authorList>
            <consortium name="DOE Joint Genome Institute"/>
            <person name="Ahrendt S."/>
            <person name="Riley R."/>
            <person name="Andreopoulos W."/>
            <person name="Labutti K."/>
            <person name="Pangilinan J."/>
            <person name="Ruiz-Duenas F.J."/>
            <person name="Barrasa J.M."/>
            <person name="Sanchez-Garcia M."/>
            <person name="Camarero S."/>
            <person name="Miyauchi S."/>
            <person name="Serrano A."/>
            <person name="Linde D."/>
            <person name="Babiker R."/>
            <person name="Drula E."/>
            <person name="Ayuso-Fernandez I."/>
            <person name="Pacheco R."/>
            <person name="Padilla G."/>
            <person name="Ferreira P."/>
            <person name="Barriuso J."/>
            <person name="Kellner H."/>
            <person name="Castanera R."/>
            <person name="Alfaro M."/>
            <person name="Ramirez L."/>
            <person name="Pisabarro A.G."/>
            <person name="Kuo A."/>
            <person name="Tritt A."/>
            <person name="Lipzen A."/>
            <person name="He G."/>
            <person name="Yan M."/>
            <person name="Ng V."/>
            <person name="Cullen D."/>
            <person name="Martin F."/>
            <person name="Rosso M.-N."/>
            <person name="Henrissat B."/>
            <person name="Hibbett D."/>
            <person name="Martinez A.T."/>
            <person name="Grigoriev I.V."/>
        </authorList>
    </citation>
    <scope>NUCLEOTIDE SEQUENCE</scope>
    <source>
        <strain evidence="2">AH 40177</strain>
    </source>
</reference>